<dbReference type="PROSITE" id="PS01328">
    <property type="entry name" value="4HBCOA_THIOESTERASE"/>
    <property type="match status" value="1"/>
</dbReference>
<gene>
    <name evidence="4" type="ORF">AA106556_1997</name>
</gene>
<accession>A0ABQ0QLH0</accession>
<protein>
    <submittedName>
        <fullName evidence="4">4-hydroxybenzoyl-CoA thioesterase</fullName>
    </submittedName>
</protein>
<dbReference type="PANTHER" id="PTHR31793:SF37">
    <property type="entry name" value="ACYL-COA THIOESTER HYDROLASE YBGC"/>
    <property type="match status" value="1"/>
</dbReference>
<evidence type="ECO:0000313" key="4">
    <source>
        <dbReference type="EMBL" id="GBR49287.1"/>
    </source>
</evidence>
<dbReference type="RefSeq" id="WP_068170458.1">
    <property type="nucleotide sequence ID" value="NZ_BAQB01000097.1"/>
</dbReference>
<evidence type="ECO:0000256" key="3">
    <source>
        <dbReference type="SAM" id="Coils"/>
    </source>
</evidence>
<evidence type="ECO:0000256" key="2">
    <source>
        <dbReference type="ARBA" id="ARBA00022801"/>
    </source>
</evidence>
<dbReference type="NCBIfam" id="TIGR02799">
    <property type="entry name" value="thio_ybgC"/>
    <property type="match status" value="1"/>
</dbReference>
<name>A0ABQ0QLH0_9PROT</name>
<dbReference type="Pfam" id="PF13279">
    <property type="entry name" value="4HBT_2"/>
    <property type="match status" value="1"/>
</dbReference>
<evidence type="ECO:0000256" key="1">
    <source>
        <dbReference type="ARBA" id="ARBA00005953"/>
    </source>
</evidence>
<dbReference type="InterPro" id="IPR006684">
    <property type="entry name" value="YbgC/YbaW"/>
</dbReference>
<dbReference type="PANTHER" id="PTHR31793">
    <property type="entry name" value="4-HYDROXYBENZOYL-COA THIOESTERASE FAMILY MEMBER"/>
    <property type="match status" value="1"/>
</dbReference>
<dbReference type="EMBL" id="BAQB01000097">
    <property type="protein sequence ID" value="GBR49287.1"/>
    <property type="molecule type" value="Genomic_DNA"/>
</dbReference>
<evidence type="ECO:0000313" key="5">
    <source>
        <dbReference type="Proteomes" id="UP001062443"/>
    </source>
</evidence>
<dbReference type="Proteomes" id="UP001062443">
    <property type="component" value="Unassembled WGS sequence"/>
</dbReference>
<keyword evidence="2" id="KW-0378">Hydrolase</keyword>
<dbReference type="InterPro" id="IPR008272">
    <property type="entry name" value="HB-CoA_thioesterase_AS"/>
</dbReference>
<dbReference type="InterPro" id="IPR029069">
    <property type="entry name" value="HotDog_dom_sf"/>
</dbReference>
<proteinExistence type="inferred from homology"/>
<dbReference type="NCBIfam" id="TIGR00051">
    <property type="entry name" value="YbgC/FadM family acyl-CoA thioesterase"/>
    <property type="match status" value="1"/>
</dbReference>
<dbReference type="Gene3D" id="3.10.129.10">
    <property type="entry name" value="Hotdog Thioesterase"/>
    <property type="match status" value="1"/>
</dbReference>
<reference evidence="4" key="1">
    <citation type="submission" date="2013-04" db="EMBL/GenBank/DDBJ databases">
        <title>The genome sequencing project of 58 acetic acid bacteria.</title>
        <authorList>
            <person name="Okamoto-Kainuma A."/>
            <person name="Ishikawa M."/>
            <person name="Umino S."/>
            <person name="Koizumi Y."/>
            <person name="Shiwa Y."/>
            <person name="Yoshikawa H."/>
            <person name="Matsutani M."/>
            <person name="Matsushita K."/>
        </authorList>
    </citation>
    <scope>NUCLEOTIDE SEQUENCE</scope>
    <source>
        <strain evidence="4">NBRC 106556</strain>
    </source>
</reference>
<dbReference type="CDD" id="cd00586">
    <property type="entry name" value="4HBT"/>
    <property type="match status" value="1"/>
</dbReference>
<organism evidence="4 5">
    <name type="scientific">Neokomagataea tanensis NBRC 106556</name>
    <dbReference type="NCBI Taxonomy" id="1223519"/>
    <lineage>
        <taxon>Bacteria</taxon>
        <taxon>Pseudomonadati</taxon>
        <taxon>Pseudomonadota</taxon>
        <taxon>Alphaproteobacteria</taxon>
        <taxon>Acetobacterales</taxon>
        <taxon>Acetobacteraceae</taxon>
        <taxon>Neokomagataea</taxon>
    </lineage>
</organism>
<sequence>MATHKIQFRVYYEDTDAGGIVYHARYLAFAERARSEAMRSANAAVTDLLKSDGIGFVVRQVGVRYRTPLRLEDVMEVETALVALTPARLKLQQTIRNAERLEEQAVILDVELACIEMDTLKPARIPPHWCDAIRKLEAGEH</sequence>
<keyword evidence="5" id="KW-1185">Reference proteome</keyword>
<comment type="caution">
    <text evidence="4">The sequence shown here is derived from an EMBL/GenBank/DDBJ whole genome shotgun (WGS) entry which is preliminary data.</text>
</comment>
<keyword evidence="3" id="KW-0175">Coiled coil</keyword>
<comment type="similarity">
    <text evidence="1">Belongs to the 4-hydroxybenzoyl-CoA thioesterase family.</text>
</comment>
<dbReference type="SUPFAM" id="SSF54637">
    <property type="entry name" value="Thioesterase/thiol ester dehydrase-isomerase"/>
    <property type="match status" value="1"/>
</dbReference>
<dbReference type="PIRSF" id="PIRSF003230">
    <property type="entry name" value="YbgC"/>
    <property type="match status" value="1"/>
</dbReference>
<feature type="coiled-coil region" evidence="3">
    <location>
        <begin position="91"/>
        <end position="118"/>
    </location>
</feature>
<dbReference type="InterPro" id="IPR014166">
    <property type="entry name" value="Tol-Pal_acyl-CoA_thioesterase"/>
</dbReference>
<dbReference type="InterPro" id="IPR050563">
    <property type="entry name" value="4-hydroxybenzoyl-CoA_TE"/>
</dbReference>